<comment type="subcellular location">
    <subcellularLocation>
        <location evidence="1">Cell outer membrane</location>
    </subcellularLocation>
</comment>
<evidence type="ECO:0000256" key="5">
    <source>
        <dbReference type="ARBA" id="ARBA00022692"/>
    </source>
</evidence>
<dbReference type="GO" id="GO:0015562">
    <property type="term" value="F:efflux transmembrane transporter activity"/>
    <property type="evidence" value="ECO:0007669"/>
    <property type="project" value="InterPro"/>
</dbReference>
<keyword evidence="5" id="KW-0812">Transmembrane</keyword>
<gene>
    <name evidence="9" type="ORF">EDC14_1013120</name>
</gene>
<keyword evidence="4" id="KW-1134">Transmembrane beta strand</keyword>
<feature type="chain" id="PRO_5020913154" evidence="8">
    <location>
        <begin position="30"/>
        <end position="476"/>
    </location>
</feature>
<evidence type="ECO:0000256" key="7">
    <source>
        <dbReference type="ARBA" id="ARBA00023237"/>
    </source>
</evidence>
<reference evidence="9 10" key="1">
    <citation type="submission" date="2019-03" db="EMBL/GenBank/DDBJ databases">
        <title>Genomic Encyclopedia of Type Strains, Phase IV (KMG-IV): sequencing the most valuable type-strain genomes for metagenomic binning, comparative biology and taxonomic classification.</title>
        <authorList>
            <person name="Goeker M."/>
        </authorList>
    </citation>
    <scope>NUCLEOTIDE SEQUENCE [LARGE SCALE GENOMIC DNA]</scope>
    <source>
        <strain evidence="9 10">LX-B</strain>
    </source>
</reference>
<evidence type="ECO:0000313" key="10">
    <source>
        <dbReference type="Proteomes" id="UP000295008"/>
    </source>
</evidence>
<dbReference type="EMBL" id="SLUN01000013">
    <property type="protein sequence ID" value="TCL68578.1"/>
    <property type="molecule type" value="Genomic_DNA"/>
</dbReference>
<dbReference type="InterPro" id="IPR051906">
    <property type="entry name" value="TolC-like"/>
</dbReference>
<dbReference type="InterPro" id="IPR003423">
    <property type="entry name" value="OMP_efflux"/>
</dbReference>
<dbReference type="GO" id="GO:1990281">
    <property type="term" value="C:efflux pump complex"/>
    <property type="evidence" value="ECO:0007669"/>
    <property type="project" value="TreeGrafter"/>
</dbReference>
<dbReference type="AlphaFoldDB" id="A0A4R1RQA8"/>
<evidence type="ECO:0000256" key="1">
    <source>
        <dbReference type="ARBA" id="ARBA00004442"/>
    </source>
</evidence>
<evidence type="ECO:0000256" key="2">
    <source>
        <dbReference type="ARBA" id="ARBA00007613"/>
    </source>
</evidence>
<keyword evidence="7" id="KW-0998">Cell outer membrane</keyword>
<comment type="caution">
    <text evidence="9">The sequence shown here is derived from an EMBL/GenBank/DDBJ whole genome shotgun (WGS) entry which is preliminary data.</text>
</comment>
<protein>
    <submittedName>
        <fullName evidence="9">Outer membrane protein TolC</fullName>
    </submittedName>
</protein>
<comment type="similarity">
    <text evidence="2">Belongs to the outer membrane factor (OMF) (TC 1.B.17) family.</text>
</comment>
<keyword evidence="6" id="KW-0472">Membrane</keyword>
<keyword evidence="10" id="KW-1185">Reference proteome</keyword>
<dbReference type="SUPFAM" id="SSF56954">
    <property type="entry name" value="Outer membrane efflux proteins (OEP)"/>
    <property type="match status" value="1"/>
</dbReference>
<dbReference type="Proteomes" id="UP000295008">
    <property type="component" value="Unassembled WGS sequence"/>
</dbReference>
<dbReference type="OrthoDB" id="9813458at2"/>
<sequence>MKKKMQWKKNLWLALLVIAILGPGFTARAEPQTLTLAQALEMSFQADYQVKTDRNSLEKAKLAVKKAALSILPEATVDGQYQYQTTDDTYPHSYQVVVQQTIPTTYNLYGQKIVTAIEAAMWDQVTAEATLQIDQAEVVYTTYEYYLNVLKAQQVLKLQEAALAKYKEDSALALQQLSLGKITKPEQLKTVNSLNQAEYDLEKYRSDLEIALQKLANQIGLKDLVSYQLAEVTFEEEKAVAELAGLQQKASQRRLELQTKEIAVKQAERTWSQAKNEELPTVAVSYNSRNQTQSFGLSYDLLSGDFSWLAAHRDESYETQTDVLTGNTESDYYGTKKRYFTFKVQWSLDFGTAANETQQARYALENAKLDLEKERQDIALDVSQAFAEYQLAVKQHALNQKALPYYEKDLEIKEVQRRLGAITFTDLSDARQDALDARIAAVKSLYDQILALQKLKKVAGDLYPFDQISRLEGKQP</sequence>
<proteinExistence type="inferred from homology"/>
<evidence type="ECO:0000256" key="3">
    <source>
        <dbReference type="ARBA" id="ARBA00022448"/>
    </source>
</evidence>
<dbReference type="RefSeq" id="WP_132014564.1">
    <property type="nucleotide sequence ID" value="NZ_SLUN01000013.1"/>
</dbReference>
<evidence type="ECO:0000313" key="9">
    <source>
        <dbReference type="EMBL" id="TCL68578.1"/>
    </source>
</evidence>
<keyword evidence="3" id="KW-0813">Transport</keyword>
<evidence type="ECO:0000256" key="6">
    <source>
        <dbReference type="ARBA" id="ARBA00023136"/>
    </source>
</evidence>
<keyword evidence="8" id="KW-0732">Signal</keyword>
<dbReference type="GO" id="GO:0009279">
    <property type="term" value="C:cell outer membrane"/>
    <property type="evidence" value="ECO:0007669"/>
    <property type="project" value="UniProtKB-SubCell"/>
</dbReference>
<name>A0A4R1RQA8_HYDET</name>
<evidence type="ECO:0000256" key="4">
    <source>
        <dbReference type="ARBA" id="ARBA00022452"/>
    </source>
</evidence>
<dbReference type="Pfam" id="PF02321">
    <property type="entry name" value="OEP"/>
    <property type="match status" value="1"/>
</dbReference>
<dbReference type="Gene3D" id="1.20.1600.10">
    <property type="entry name" value="Outer membrane efflux proteins (OEP)"/>
    <property type="match status" value="1"/>
</dbReference>
<organism evidence="9 10">
    <name type="scientific">Hydrogenispora ethanolica</name>
    <dbReference type="NCBI Taxonomy" id="1082276"/>
    <lineage>
        <taxon>Bacteria</taxon>
        <taxon>Bacillati</taxon>
        <taxon>Bacillota</taxon>
        <taxon>Hydrogenispora</taxon>
    </lineage>
</organism>
<evidence type="ECO:0000256" key="8">
    <source>
        <dbReference type="SAM" id="SignalP"/>
    </source>
</evidence>
<dbReference type="PANTHER" id="PTHR30026">
    <property type="entry name" value="OUTER MEMBRANE PROTEIN TOLC"/>
    <property type="match status" value="1"/>
</dbReference>
<dbReference type="GO" id="GO:0015288">
    <property type="term" value="F:porin activity"/>
    <property type="evidence" value="ECO:0007669"/>
    <property type="project" value="TreeGrafter"/>
</dbReference>
<dbReference type="PANTHER" id="PTHR30026:SF20">
    <property type="entry name" value="OUTER MEMBRANE PROTEIN TOLC"/>
    <property type="match status" value="1"/>
</dbReference>
<feature type="signal peptide" evidence="8">
    <location>
        <begin position="1"/>
        <end position="29"/>
    </location>
</feature>
<accession>A0A4R1RQA8</accession>